<evidence type="ECO:0000313" key="1">
    <source>
        <dbReference type="EMBL" id="KAK7690061.1"/>
    </source>
</evidence>
<reference evidence="1 2" key="1">
    <citation type="submission" date="2022-09" db="EMBL/GenBank/DDBJ databases">
        <authorList>
            <person name="Palmer J.M."/>
        </authorList>
    </citation>
    <scope>NUCLEOTIDE SEQUENCE [LARGE SCALE GENOMIC DNA]</scope>
    <source>
        <strain evidence="1 2">DSM 7382</strain>
    </source>
</reference>
<organism evidence="1 2">
    <name type="scientific">Cerrena zonata</name>
    <dbReference type="NCBI Taxonomy" id="2478898"/>
    <lineage>
        <taxon>Eukaryota</taxon>
        <taxon>Fungi</taxon>
        <taxon>Dikarya</taxon>
        <taxon>Basidiomycota</taxon>
        <taxon>Agaricomycotina</taxon>
        <taxon>Agaricomycetes</taxon>
        <taxon>Polyporales</taxon>
        <taxon>Cerrenaceae</taxon>
        <taxon>Cerrena</taxon>
    </lineage>
</organism>
<name>A0AAW0GKI1_9APHY</name>
<dbReference type="SUPFAM" id="SSF52047">
    <property type="entry name" value="RNI-like"/>
    <property type="match status" value="1"/>
</dbReference>
<evidence type="ECO:0008006" key="3">
    <source>
        <dbReference type="Google" id="ProtNLM"/>
    </source>
</evidence>
<comment type="caution">
    <text evidence="1">The sequence shown here is derived from an EMBL/GenBank/DDBJ whole genome shotgun (WGS) entry which is preliminary data.</text>
</comment>
<dbReference type="Proteomes" id="UP001385951">
    <property type="component" value="Unassembled WGS sequence"/>
</dbReference>
<dbReference type="InterPro" id="IPR032675">
    <property type="entry name" value="LRR_dom_sf"/>
</dbReference>
<dbReference type="AlphaFoldDB" id="A0AAW0GKI1"/>
<proteinExistence type="predicted"/>
<evidence type="ECO:0000313" key="2">
    <source>
        <dbReference type="Proteomes" id="UP001385951"/>
    </source>
</evidence>
<protein>
    <recommendedName>
        <fullName evidence="3">F-box domain-containing protein</fullName>
    </recommendedName>
</protein>
<dbReference type="EMBL" id="JASBNA010000007">
    <property type="protein sequence ID" value="KAK7690061.1"/>
    <property type="molecule type" value="Genomic_DNA"/>
</dbReference>
<keyword evidence="2" id="KW-1185">Reference proteome</keyword>
<dbReference type="Gene3D" id="3.80.10.10">
    <property type="entry name" value="Ribonuclease Inhibitor"/>
    <property type="match status" value="1"/>
</dbReference>
<gene>
    <name evidence="1" type="ORF">QCA50_006706</name>
</gene>
<sequence>MNPSFKDRYSGPHPPPPPDGWCIIDGLPTELLSHIFKLGVELDTYDINPFALDDSTHIKLHQKSFQILVSHVSKLWREIAISLPTLWNDIAVDLDGNARSASHAKELAKIYFERAKEAPLDIAINLGSSSRPSGTMDRIHTYATEILRLAYRCHTRWRSFELTVPNFTFMAITLKLLDRIQAAPLLETLCLTNLSNNDYLERFEPRSFAKLRVLPFHGNTPRLEKTVLWGVHADWERSTPTLFRNLVELELAYHAHDVRPTYNQFVRLLTQSSNLRTLTLRESGPEGDIDDWTENVEEDSDPEEIDVQLPRVSLPSVKNLSLYFKRNEDYVQDLTDYLDLPSLTELTLDLVHQDDTEYFRKLATVQPNGKNILQGLNALALKDCYCTPEVIYSTLQHLENAVSLEFNFLYLHYLWMYFLIGEFEKYPSIQNPKIPCPKLETITVQGLLGPDVLAIAKGRKEAGLPLKKVLMEEQDALDEKDERELRTLVKLERFEGVEEDDDDGYLADIFQTIAVSESFLGR</sequence>
<accession>A0AAW0GKI1</accession>